<feature type="domain" description="N-acetyltransferase" evidence="1">
    <location>
        <begin position="6"/>
        <end position="166"/>
    </location>
</feature>
<gene>
    <name evidence="2" type="ORF">HMPREF0971_00966</name>
</gene>
<dbReference type="AlphaFoldDB" id="D1QPS1"/>
<evidence type="ECO:0000259" key="1">
    <source>
        <dbReference type="PROSITE" id="PS51186"/>
    </source>
</evidence>
<dbReference type="InterPro" id="IPR000182">
    <property type="entry name" value="GNAT_dom"/>
</dbReference>
<dbReference type="PANTHER" id="PTHR43415">
    <property type="entry name" value="SPERMIDINE N(1)-ACETYLTRANSFERASE"/>
    <property type="match status" value="1"/>
</dbReference>
<dbReference type="Proteomes" id="UP000004079">
    <property type="component" value="Unassembled WGS sequence"/>
</dbReference>
<comment type="caution">
    <text evidence="2">The sequence shown here is derived from an EMBL/GenBank/DDBJ whole genome shotgun (WGS) entry which is preliminary data.</text>
</comment>
<dbReference type="PANTHER" id="PTHR43415:SF3">
    <property type="entry name" value="GNAT-FAMILY ACETYLTRANSFERASE"/>
    <property type="match status" value="1"/>
</dbReference>
<proteinExistence type="predicted"/>
<dbReference type="EMBL" id="ACUZ02000018">
    <property type="protein sequence ID" value="EFB32641.1"/>
    <property type="molecule type" value="Genomic_DNA"/>
</dbReference>
<reference evidence="2 3" key="1">
    <citation type="submission" date="2009-11" db="EMBL/GenBank/DDBJ databases">
        <authorList>
            <person name="Weinstock G."/>
            <person name="Sodergren E."/>
            <person name="Clifton S."/>
            <person name="Fulton L."/>
            <person name="Fulton B."/>
            <person name="Courtney L."/>
            <person name="Fronick C."/>
            <person name="Harrison M."/>
            <person name="Strong C."/>
            <person name="Farmer C."/>
            <person name="Delahaunty K."/>
            <person name="Markovic C."/>
            <person name="Hall O."/>
            <person name="Minx P."/>
            <person name="Tomlinson C."/>
            <person name="Mitreva M."/>
            <person name="Nelson J."/>
            <person name="Hou S."/>
            <person name="Wollam A."/>
            <person name="Pepin K.H."/>
            <person name="Johnson M."/>
            <person name="Bhonagiri V."/>
            <person name="Nash W.E."/>
            <person name="Warren W."/>
            <person name="Chinwalla A."/>
            <person name="Mardis E.R."/>
            <person name="Wilson R.K."/>
        </authorList>
    </citation>
    <scope>NUCLEOTIDE SEQUENCE [LARGE SCALE GENOMIC DNA]</scope>
    <source>
        <strain evidence="2 3">F0302</strain>
    </source>
</reference>
<dbReference type="Pfam" id="PF13302">
    <property type="entry name" value="Acetyltransf_3"/>
    <property type="match status" value="1"/>
</dbReference>
<dbReference type="STRING" id="649760.HMPREF0971_00966"/>
<dbReference type="PROSITE" id="PS51186">
    <property type="entry name" value="GNAT"/>
    <property type="match status" value="1"/>
</dbReference>
<accession>D1QPS1</accession>
<dbReference type="SUPFAM" id="SSF55729">
    <property type="entry name" value="Acyl-CoA N-acyltransferases (Nat)"/>
    <property type="match status" value="1"/>
</dbReference>
<dbReference type="Gene3D" id="3.40.630.30">
    <property type="match status" value="1"/>
</dbReference>
<dbReference type="RefSeq" id="WP_004372131.1">
    <property type="nucleotide sequence ID" value="NZ_GG703884.1"/>
</dbReference>
<protein>
    <submittedName>
        <fullName evidence="2">Acetyltransferase, GNAT family</fullName>
    </submittedName>
</protein>
<evidence type="ECO:0000313" key="3">
    <source>
        <dbReference type="Proteomes" id="UP000004079"/>
    </source>
</evidence>
<dbReference type="HOGENOM" id="CLU_013985_3_2_10"/>
<sequence length="169" mass="19472">MKKDKVKLRAMEPEDLDVLYEIENDAEMWHIGAVNVPYSRYLLHDYIAHATGDIYTDRQVRLMIENAEGQCVGLVDLVDFNPQHNRAEVGIIIQRGYRRCGYATEALKLMLHYARKVIHLHQVYAIVSVANIPSLRLLKSLGFSDNVVLKDWLCDEGAFIDAHLLQYFL</sequence>
<organism evidence="2 3">
    <name type="scientific">Segatella oris F0302</name>
    <dbReference type="NCBI Taxonomy" id="649760"/>
    <lineage>
        <taxon>Bacteria</taxon>
        <taxon>Pseudomonadati</taxon>
        <taxon>Bacteroidota</taxon>
        <taxon>Bacteroidia</taxon>
        <taxon>Bacteroidales</taxon>
        <taxon>Prevotellaceae</taxon>
        <taxon>Segatella</taxon>
    </lineage>
</organism>
<evidence type="ECO:0000313" key="2">
    <source>
        <dbReference type="EMBL" id="EFB32641.1"/>
    </source>
</evidence>
<dbReference type="CDD" id="cd04301">
    <property type="entry name" value="NAT_SF"/>
    <property type="match status" value="1"/>
</dbReference>
<name>D1QPS1_9BACT</name>
<dbReference type="InterPro" id="IPR016181">
    <property type="entry name" value="Acyl_CoA_acyltransferase"/>
</dbReference>
<keyword evidence="2" id="KW-0808">Transferase</keyword>
<dbReference type="GO" id="GO:0016747">
    <property type="term" value="F:acyltransferase activity, transferring groups other than amino-acyl groups"/>
    <property type="evidence" value="ECO:0007669"/>
    <property type="project" value="InterPro"/>
</dbReference>